<dbReference type="GO" id="GO:0005509">
    <property type="term" value="F:calcium ion binding"/>
    <property type="evidence" value="ECO:0007669"/>
    <property type="project" value="InterPro"/>
</dbReference>
<dbReference type="PANTHER" id="PTHR10827:SF98">
    <property type="entry name" value="45 KDA CALCIUM-BINDING PROTEIN"/>
    <property type="match status" value="1"/>
</dbReference>
<dbReference type="PROSITE" id="PS00018">
    <property type="entry name" value="EF_HAND_1"/>
    <property type="match status" value="6"/>
</dbReference>
<dbReference type="PANTHER" id="PTHR10827">
    <property type="entry name" value="RETICULOCALBIN"/>
    <property type="match status" value="1"/>
</dbReference>
<feature type="domain" description="EF-hand" evidence="5">
    <location>
        <begin position="1812"/>
        <end position="1847"/>
    </location>
</feature>
<dbReference type="Gene3D" id="1.10.238.10">
    <property type="entry name" value="EF-hand"/>
    <property type="match status" value="6"/>
</dbReference>
<keyword evidence="2" id="KW-0677">Repeat</keyword>
<feature type="coiled-coil region" evidence="3">
    <location>
        <begin position="1108"/>
        <end position="1142"/>
    </location>
</feature>
<feature type="domain" description="EF-hand" evidence="5">
    <location>
        <begin position="1887"/>
        <end position="1922"/>
    </location>
</feature>
<dbReference type="Pfam" id="PF20155">
    <property type="entry name" value="TMP_3"/>
    <property type="match status" value="1"/>
</dbReference>
<feature type="region of interest" description="Disordered" evidence="4">
    <location>
        <begin position="2396"/>
        <end position="2433"/>
    </location>
</feature>
<dbReference type="InterPro" id="IPR013491">
    <property type="entry name" value="Tape_meas_N"/>
</dbReference>
<sequence length="2433" mass="250883">MVATRQLVDETTFRYKTEGAEKAVADANKVADAQQNVAKTGEEVAASTERSERRVLSAKAALDRFAAANDAAFRAQQQVEKAQALVNRALEQGLGGTVAYQRATAALAEKQAHLARVTAQAAAANDNAAAKARAGWSALSAQGAAQEKATLAAERAAAQWRNLSAQGAAQGRALENLRAANDNVATSFATQGAQIGALLPGYSKLIALAGALGAVFTAGQFIQTVTSFQAIDASLKAATGSTEAAQSALAFIRAESDRLGLSLGSTAKDFASFAASTRGTELEGEKARKVFSSIAEAGTVLGLSADDMSGALLALSQMASKGTVSSEELRGQLGERLPGAFNIAAKAMGVTTAELGKMLESGQVLASDFLPKFADEMHRVFGPEAANASNNLQANINRLQTAITDLFLAAGKGGLTEALNDATRQATTFLKASQDAAMGFGGALASGIRAAGGAFEFLRRNSDLAGAGLAALIALRFGPSVVEIAASIARAIAAMGVYDVATKSLVASQTAAVASSRALSIAMGAFGGPIGLALTAAAAGVAYLALRQDEGSKSAEAQAASVKTLDAALAASKGSLAGAADETKRLAAEQLTAAQAGVAAAQARLQVAEAEQARVRAQAGGGGVDAFFYEGLNTAVADRDAARAADDLSAAKERLSAVLRLLAGAATDADRALLGLPSTIAAGAAAAEAALPKIMAYGDALAKLIAMAPQLQQAVDAAAKAATAQAEFNRGTVAAEKAYLAGEINQNDMVDRKAKIAEAYKAATDEVTGYGAALKKVQSDERAAAIAGMDDRQAAIAKLNDAQAEFVKSLSVGANTAMSAAQRNEIVARSEATLAQQVANTNREFDEREAKKAGVAATREAGKAAREAAREFEAFRKQAEAAFEKLFPEEALKRKGAELQKQVAEFGDRLTQIDPRFTEAMKVKIGLNLDGKDIETVKTKTDDLASEISSTFRGVFDDMFSSANKGFDGLLNNFTRGLSRIGTRGIERNLINPLFTGEAGGSGIDFSADGLGKLVDSVKKGFENGYDTTFKDWLKPRTGSDGKSLGFASSPLGSGLLAAGTGAAIGYQSRNPVVGALGGAVSGFATGGPVGAVVGGFSGLIGGLLGKSEAKKAAAKKLREQLEAYKEAYRQAEPEIKKLEATFRGESVGNVGGQIDAAFQQAVQANKTASQAGDQKRADAIMVDFTKYAFRLRDVFMHAFEGTLAEVAAGFGTSGPFAQANAAISTLGESLKAFVKDAESLPDAAANTARARAAAQQAALAALDPPKALSDTQSRLAAIQGTAAGLSRVLQDLGMSADEAAKAIADRTTKAMDALRAQFSADLGSKINDAAGKSYLNDIADLVKERDGLLADAKAIGADTAQVGRYFSLAAQKIVDGSELTGDAFTALVRQFPALKGAVVEFGQAIDTAAAKAEAAARALGYQDRAFAAGNDTSTLAGALAAQDRKAAQDRAAEAKAGGRAMADLEKALAAERTAIIKDFAARAAEAEAAAREAGARRVLSAEDRIFAARNDASTLAGKLAEMDRQHAQERLDEAAAGGQAMAKLEEAQAAERLKIVREAGAAEVAARKQALAEAQTFLDGATKNIRTYLDGLKAGPATNLSPGDRLKEAQAQFDAQMKLAKGGDRDALSSITTYADRLLDAGKGQFASGKGYQDILGAVTKQLGALPSQVSAEQFIVDAIKAQTMALQSAIGTGSASEIAKALKGDFTSLDTNTDGLLSQAEFLRALGPKATVEEQRKALLKFAEIDLNGDGQLSKLELLIAETKGGLAAAKASEVAKALSANFNKLDANTNGLISQKEFLAALGPKATVAEQQEALKVFRSIDIDGDGQISKLELLRAELGSNLAGINGVSKAVNDNFSRLDKNGSGGLSLAEFKAAFGPLATKADQKLAEAYFKNIDADGDGIISRLELTRVDLVAGLKANAPALVAKALKDYFPTIDVNSDGGITYAEYVQALGPLATKAEQQAAKKVFDAIDADGNGIITKAEAVRVDLLAQLKANDPGKMGAAIAASFKTIDLNADAKIDWNEYVKAVGPATKAEQAAAKAVFDRIDADGNGVITAIEAANSAIAGAVKANSASAFAAALNANFSTLDKSVNGILDKAELQDAIKGLSTAAEQRIATDWIKALDANGDGQLTQAELTAGRMFDLKGLVGGTTKAVNDNKTATDAATGAVKDGNGTAAASKALLDSLKGFAADQKTILTTIQGYQNTAKDTLTSLKTSGGLQEEQLRLLNKQFTLASPVRVSGTSTVLNNGMIDALNKIVFNTGQTVNGLIKLMSTNRPDGLLYAFAEGGWVRGPGTGTSDSIGAKLSNGEFVVNAAAARLNAPFLQAMNDNPGMVPAVPMPIPVAGGGMDLGALLSEQRATRDELRSLRADNKALLEMLARVTKTGADKVAGKIEEATDEVAGSREDARRDAAPKRAGRGEPIKRTA</sequence>
<dbReference type="SUPFAM" id="SSF47473">
    <property type="entry name" value="EF-hand"/>
    <property type="match status" value="3"/>
</dbReference>
<feature type="domain" description="EF-hand" evidence="5">
    <location>
        <begin position="1964"/>
        <end position="1999"/>
    </location>
</feature>
<feature type="coiled-coil region" evidence="3">
    <location>
        <begin position="72"/>
        <end position="127"/>
    </location>
</feature>
<dbReference type="InterPro" id="IPR011992">
    <property type="entry name" value="EF-hand-dom_pair"/>
</dbReference>
<dbReference type="SMART" id="SM00054">
    <property type="entry name" value="EFh"/>
    <property type="match status" value="12"/>
</dbReference>
<proteinExistence type="predicted"/>
<dbReference type="Pfam" id="PF13202">
    <property type="entry name" value="EF-hand_5"/>
    <property type="match status" value="7"/>
</dbReference>
<dbReference type="PROSITE" id="PS50222">
    <property type="entry name" value="EF_HAND_2"/>
    <property type="match status" value="7"/>
</dbReference>
<keyword evidence="7" id="KW-1185">Reference proteome</keyword>
<evidence type="ECO:0000256" key="3">
    <source>
        <dbReference type="SAM" id="Coils"/>
    </source>
</evidence>
<keyword evidence="3" id="KW-0175">Coiled coil</keyword>
<evidence type="ECO:0000256" key="1">
    <source>
        <dbReference type="ARBA" id="ARBA00022723"/>
    </source>
</evidence>
<protein>
    <submittedName>
        <fullName evidence="6">Tape measure domain-containing protein</fullName>
    </submittedName>
</protein>
<dbReference type="CDD" id="cd00051">
    <property type="entry name" value="EFh"/>
    <property type="match status" value="1"/>
</dbReference>
<dbReference type="Proteomes" id="UP000198804">
    <property type="component" value="Unassembled WGS sequence"/>
</dbReference>
<feature type="domain" description="EF-hand" evidence="5">
    <location>
        <begin position="1776"/>
        <end position="1811"/>
    </location>
</feature>
<feature type="coiled-coil region" evidence="3">
    <location>
        <begin position="591"/>
        <end position="618"/>
    </location>
</feature>
<name>A0A1I4FMX9_9HYPH</name>
<accession>A0A1I4FMX9</accession>
<dbReference type="STRING" id="414703.SAMN04488125_110107"/>
<dbReference type="EMBL" id="FOSV01000010">
    <property type="protein sequence ID" value="SFL18779.1"/>
    <property type="molecule type" value="Genomic_DNA"/>
</dbReference>
<organism evidence="6 7">
    <name type="scientific">Methylorubrum salsuginis</name>
    <dbReference type="NCBI Taxonomy" id="414703"/>
    <lineage>
        <taxon>Bacteria</taxon>
        <taxon>Pseudomonadati</taxon>
        <taxon>Pseudomonadota</taxon>
        <taxon>Alphaproteobacteria</taxon>
        <taxon>Hyphomicrobiales</taxon>
        <taxon>Methylobacteriaceae</taxon>
        <taxon>Methylorubrum</taxon>
    </lineage>
</organism>
<evidence type="ECO:0000313" key="7">
    <source>
        <dbReference type="Proteomes" id="UP000198804"/>
    </source>
</evidence>
<feature type="domain" description="EF-hand" evidence="5">
    <location>
        <begin position="1860"/>
        <end position="1886"/>
    </location>
</feature>
<feature type="domain" description="EF-hand" evidence="5">
    <location>
        <begin position="2040"/>
        <end position="2075"/>
    </location>
</feature>
<dbReference type="InterPro" id="IPR002048">
    <property type="entry name" value="EF_hand_dom"/>
</dbReference>
<evidence type="ECO:0000313" key="6">
    <source>
        <dbReference type="EMBL" id="SFL18779.1"/>
    </source>
</evidence>
<keyword evidence="1" id="KW-0479">Metal-binding</keyword>
<feature type="domain" description="EF-hand" evidence="5">
    <location>
        <begin position="1928"/>
        <end position="1963"/>
    </location>
</feature>
<dbReference type="InterPro" id="IPR018247">
    <property type="entry name" value="EF_Hand_1_Ca_BS"/>
</dbReference>
<gene>
    <name evidence="6" type="ORF">SAMN04488125_110107</name>
</gene>
<dbReference type="NCBIfam" id="TIGR02675">
    <property type="entry name" value="tape_meas_nterm"/>
    <property type="match status" value="1"/>
</dbReference>
<evidence type="ECO:0000256" key="2">
    <source>
        <dbReference type="ARBA" id="ARBA00022737"/>
    </source>
</evidence>
<evidence type="ECO:0000256" key="4">
    <source>
        <dbReference type="SAM" id="MobiDB-lite"/>
    </source>
</evidence>
<reference evidence="7" key="1">
    <citation type="submission" date="2016-10" db="EMBL/GenBank/DDBJ databases">
        <authorList>
            <person name="Varghese N."/>
            <person name="Submissions S."/>
        </authorList>
    </citation>
    <scope>NUCLEOTIDE SEQUENCE [LARGE SCALE GENOMIC DNA]</scope>
    <source>
        <strain evidence="7">CGMCC 1.6474</strain>
    </source>
</reference>
<evidence type="ECO:0000259" key="5">
    <source>
        <dbReference type="PROSITE" id="PS50222"/>
    </source>
</evidence>
<dbReference type="OrthoDB" id="7980897at2"/>